<protein>
    <recommendedName>
        <fullName evidence="4 10">Flagellar motor switch protein FliM</fullName>
    </recommendedName>
</protein>
<keyword evidence="9" id="KW-0975">Bacterial flagellum</keyword>
<sequence>MAEDVLSQSEIDKLLSALSDGSVSAEEVKAEEEERKVKVYDFKRPDRFSKDQIRTLFMLHESFSRLLNTYLSASLRTMIDIDVSSVEQVTYQEFVQSMANPSVIGILALPPLKGKIIIEINPGIAFAYIDRIFGGEGRPAVKTRVLTDIEMAVMRRFIELATNYFREAWSNVVEFRPNFETMETNSQFAQIVPPNDMVVLITIHIKMGDVDGMMNICIPYLVLEPVMSKLTTSFWVAASMDRESSPEQVEELQRKIERTSVPFTVQLGEIEMTINEFLTLGFGDVLQLDTLTKDELVCYVGSNPKFLARPGTAGKRMAVQISGVIEGEDNANE</sequence>
<dbReference type="PRINTS" id="PR00955">
    <property type="entry name" value="FLGMOTORFLIM"/>
</dbReference>
<evidence type="ECO:0000256" key="3">
    <source>
        <dbReference type="ARBA" id="ARBA00011049"/>
    </source>
</evidence>
<keyword evidence="8" id="KW-0472">Membrane</keyword>
<evidence type="ECO:0000256" key="8">
    <source>
        <dbReference type="ARBA" id="ARBA00023136"/>
    </source>
</evidence>
<dbReference type="GO" id="GO:0050918">
    <property type="term" value="P:positive chemotaxis"/>
    <property type="evidence" value="ECO:0007669"/>
    <property type="project" value="TreeGrafter"/>
</dbReference>
<evidence type="ECO:0000256" key="1">
    <source>
        <dbReference type="ARBA" id="ARBA00004117"/>
    </source>
</evidence>
<keyword evidence="12" id="KW-0969">Cilium</keyword>
<keyword evidence="7" id="KW-0283">Flagellar rotation</keyword>
<dbReference type="OrthoDB" id="9806941at2"/>
<keyword evidence="12" id="KW-0966">Cell projection</keyword>
<keyword evidence="12" id="KW-0282">Flagellum</keyword>
<evidence type="ECO:0000256" key="10">
    <source>
        <dbReference type="NCBIfam" id="TIGR01397"/>
    </source>
</evidence>
<dbReference type="PIRSF" id="PIRSF002888">
    <property type="entry name" value="FliM"/>
    <property type="match status" value="1"/>
</dbReference>
<evidence type="ECO:0000313" key="13">
    <source>
        <dbReference type="Proteomes" id="UP000005309"/>
    </source>
</evidence>
<accession>C4V4A9</accession>
<dbReference type="EMBL" id="ACLA01000020">
    <property type="protein sequence ID" value="EEQ48373.1"/>
    <property type="molecule type" value="Genomic_DNA"/>
</dbReference>
<feature type="domain" description="Flagellar motor switch protein FliN-like C-terminal" evidence="11">
    <location>
        <begin position="255"/>
        <end position="325"/>
    </location>
</feature>
<dbReference type="NCBIfam" id="TIGR01397">
    <property type="entry name" value="fliM_switch"/>
    <property type="match status" value="1"/>
</dbReference>
<keyword evidence="13" id="KW-1185">Reference proteome</keyword>
<dbReference type="PANTHER" id="PTHR30034:SF6">
    <property type="entry name" value="YOP PROTEINS TRANSLOCATION PROTEIN Q"/>
    <property type="match status" value="1"/>
</dbReference>
<comment type="subcellular location">
    <subcellularLocation>
        <location evidence="1">Bacterial flagellum basal body</location>
    </subcellularLocation>
    <subcellularLocation>
        <location evidence="2">Cell membrane</location>
        <topology evidence="2">Peripheral membrane protein</topology>
    </subcellularLocation>
</comment>
<dbReference type="InterPro" id="IPR028976">
    <property type="entry name" value="CheC-like_sf"/>
</dbReference>
<gene>
    <name evidence="12" type="primary">fliM</name>
    <name evidence="12" type="ORF">HMPREF0908_1353</name>
</gene>
<comment type="caution">
    <text evidence="12">The sequence shown here is derived from an EMBL/GenBank/DDBJ whole genome shotgun (WGS) entry which is preliminary data.</text>
</comment>
<dbReference type="Proteomes" id="UP000005309">
    <property type="component" value="Unassembled WGS sequence"/>
</dbReference>
<dbReference type="HOGENOM" id="CLU_052646_0_0_9"/>
<dbReference type="STRING" id="638302.HMPREF0908_1353"/>
<dbReference type="Gene3D" id="3.40.1550.10">
    <property type="entry name" value="CheC-like"/>
    <property type="match status" value="1"/>
</dbReference>
<dbReference type="InterPro" id="IPR001543">
    <property type="entry name" value="FliN-like_C"/>
</dbReference>
<dbReference type="InterPro" id="IPR036429">
    <property type="entry name" value="SpoA-like_sf"/>
</dbReference>
<dbReference type="GO" id="GO:0009425">
    <property type="term" value="C:bacterial-type flagellum basal body"/>
    <property type="evidence" value="ECO:0007669"/>
    <property type="project" value="UniProtKB-SubCell"/>
</dbReference>
<dbReference type="CDD" id="cd17908">
    <property type="entry name" value="FliM"/>
    <property type="match status" value="1"/>
</dbReference>
<reference evidence="12 13" key="1">
    <citation type="submission" date="2009-04" db="EMBL/GenBank/DDBJ databases">
        <authorList>
            <person name="Qin X."/>
            <person name="Bachman B."/>
            <person name="Battles P."/>
            <person name="Bell A."/>
            <person name="Bess C."/>
            <person name="Bickham C."/>
            <person name="Chaboub L."/>
            <person name="Chen D."/>
            <person name="Coyle M."/>
            <person name="Deiros D.R."/>
            <person name="Dinh H."/>
            <person name="Forbes L."/>
            <person name="Fowler G."/>
            <person name="Francisco L."/>
            <person name="Fu Q."/>
            <person name="Gubbala S."/>
            <person name="Hale W."/>
            <person name="Han Y."/>
            <person name="Hemphill L."/>
            <person name="Highlander S.K."/>
            <person name="Hirani K."/>
            <person name="Hogues M."/>
            <person name="Jackson L."/>
            <person name="Jakkamsetti A."/>
            <person name="Javaid M."/>
            <person name="Jiang H."/>
            <person name="Korchina V."/>
            <person name="Kovar C."/>
            <person name="Lara F."/>
            <person name="Lee S."/>
            <person name="Mata R."/>
            <person name="Mathew T."/>
            <person name="Moen C."/>
            <person name="Morales K."/>
            <person name="Munidasa M."/>
            <person name="Nazareth L."/>
            <person name="Ngo R."/>
            <person name="Nguyen L."/>
            <person name="Okwuonu G."/>
            <person name="Ongeri F."/>
            <person name="Patil S."/>
            <person name="Petrosino J."/>
            <person name="Pham C."/>
            <person name="Pham P."/>
            <person name="Pu L.-L."/>
            <person name="Puazo M."/>
            <person name="Raj R."/>
            <person name="Reid J."/>
            <person name="Rouhana J."/>
            <person name="Saada N."/>
            <person name="Shang Y."/>
            <person name="Simmons D."/>
            <person name="Thornton R."/>
            <person name="Warren J."/>
            <person name="Weissenberger G."/>
            <person name="Zhang J."/>
            <person name="Zhang L."/>
            <person name="Zhou C."/>
            <person name="Zhu D."/>
            <person name="Muzny D."/>
            <person name="Worley K."/>
            <person name="Gibbs R."/>
        </authorList>
    </citation>
    <scope>NUCLEOTIDE SEQUENCE [LARGE SCALE GENOMIC DNA]</scope>
    <source>
        <strain evidence="12 13">ATCC 43531</strain>
    </source>
</reference>
<dbReference type="GO" id="GO:0071978">
    <property type="term" value="P:bacterial-type flagellum-dependent swarming motility"/>
    <property type="evidence" value="ECO:0007669"/>
    <property type="project" value="TreeGrafter"/>
</dbReference>
<dbReference type="AlphaFoldDB" id="C4V4A9"/>
<dbReference type="RefSeq" id="WP_006690087.1">
    <property type="nucleotide sequence ID" value="NZ_GG694006.1"/>
</dbReference>
<dbReference type="Pfam" id="PF01052">
    <property type="entry name" value="FliMN_C"/>
    <property type="match status" value="1"/>
</dbReference>
<dbReference type="PANTHER" id="PTHR30034">
    <property type="entry name" value="FLAGELLAR MOTOR SWITCH PROTEIN FLIM"/>
    <property type="match status" value="1"/>
</dbReference>
<evidence type="ECO:0000256" key="9">
    <source>
        <dbReference type="ARBA" id="ARBA00023143"/>
    </source>
</evidence>
<dbReference type="eggNOG" id="COG1868">
    <property type="taxonomic scope" value="Bacteria"/>
</dbReference>
<dbReference type="GO" id="GO:0005886">
    <property type="term" value="C:plasma membrane"/>
    <property type="evidence" value="ECO:0007669"/>
    <property type="project" value="UniProtKB-SubCell"/>
</dbReference>
<name>C4V4A9_9FIRM</name>
<evidence type="ECO:0000313" key="12">
    <source>
        <dbReference type="EMBL" id="EEQ48373.1"/>
    </source>
</evidence>
<organism evidence="12 13">
    <name type="scientific">Selenomonas flueggei ATCC 43531</name>
    <dbReference type="NCBI Taxonomy" id="638302"/>
    <lineage>
        <taxon>Bacteria</taxon>
        <taxon>Bacillati</taxon>
        <taxon>Bacillota</taxon>
        <taxon>Negativicutes</taxon>
        <taxon>Selenomonadales</taxon>
        <taxon>Selenomonadaceae</taxon>
        <taxon>Selenomonas</taxon>
    </lineage>
</organism>
<comment type="similarity">
    <text evidence="3">Belongs to the FliM family.</text>
</comment>
<evidence type="ECO:0000256" key="5">
    <source>
        <dbReference type="ARBA" id="ARBA00022475"/>
    </source>
</evidence>
<dbReference type="GO" id="GO:0003774">
    <property type="term" value="F:cytoskeletal motor activity"/>
    <property type="evidence" value="ECO:0007669"/>
    <property type="project" value="InterPro"/>
</dbReference>
<evidence type="ECO:0000259" key="11">
    <source>
        <dbReference type="Pfam" id="PF01052"/>
    </source>
</evidence>
<evidence type="ECO:0000256" key="7">
    <source>
        <dbReference type="ARBA" id="ARBA00022779"/>
    </source>
</evidence>
<proteinExistence type="inferred from homology"/>
<dbReference type="SUPFAM" id="SSF103039">
    <property type="entry name" value="CheC-like"/>
    <property type="match status" value="1"/>
</dbReference>
<keyword evidence="5" id="KW-1003">Cell membrane</keyword>
<evidence type="ECO:0000256" key="4">
    <source>
        <dbReference type="ARBA" id="ARBA00021898"/>
    </source>
</evidence>
<evidence type="ECO:0000256" key="6">
    <source>
        <dbReference type="ARBA" id="ARBA00022500"/>
    </source>
</evidence>
<evidence type="ECO:0000256" key="2">
    <source>
        <dbReference type="ARBA" id="ARBA00004202"/>
    </source>
</evidence>
<keyword evidence="6" id="KW-0145">Chemotaxis</keyword>
<dbReference type="Pfam" id="PF02154">
    <property type="entry name" value="FliM"/>
    <property type="match status" value="1"/>
</dbReference>
<dbReference type="Gene3D" id="2.30.330.10">
    <property type="entry name" value="SpoA-like"/>
    <property type="match status" value="1"/>
</dbReference>
<dbReference type="InterPro" id="IPR001689">
    <property type="entry name" value="Flag_FliM"/>
</dbReference>
<dbReference type="SUPFAM" id="SSF101801">
    <property type="entry name" value="Surface presentation of antigens (SPOA)"/>
    <property type="match status" value="1"/>
</dbReference>